<reference evidence="1" key="1">
    <citation type="submission" date="2021-06" db="EMBL/GenBank/DDBJ databases">
        <authorList>
            <person name="Kallberg Y."/>
            <person name="Tangrot J."/>
            <person name="Rosling A."/>
        </authorList>
    </citation>
    <scope>NUCLEOTIDE SEQUENCE</scope>
    <source>
        <strain evidence="1">FL130A</strain>
    </source>
</reference>
<dbReference type="OrthoDB" id="2159690at2759"/>
<evidence type="ECO:0000313" key="1">
    <source>
        <dbReference type="EMBL" id="CAG8581896.1"/>
    </source>
</evidence>
<feature type="non-terminal residue" evidence="1">
    <location>
        <position position="1"/>
    </location>
</feature>
<keyword evidence="2" id="KW-1185">Reference proteome</keyword>
<organism evidence="1 2">
    <name type="scientific">Ambispora leptoticha</name>
    <dbReference type="NCBI Taxonomy" id="144679"/>
    <lineage>
        <taxon>Eukaryota</taxon>
        <taxon>Fungi</taxon>
        <taxon>Fungi incertae sedis</taxon>
        <taxon>Mucoromycota</taxon>
        <taxon>Glomeromycotina</taxon>
        <taxon>Glomeromycetes</taxon>
        <taxon>Archaeosporales</taxon>
        <taxon>Ambisporaceae</taxon>
        <taxon>Ambispora</taxon>
    </lineage>
</organism>
<dbReference type="Proteomes" id="UP000789508">
    <property type="component" value="Unassembled WGS sequence"/>
</dbReference>
<gene>
    <name evidence="1" type="ORF">ALEPTO_LOCUS7302</name>
</gene>
<sequence>AWMSNINSDESAIKTVVSSDDDLILALKELVSLDNKSESKRASYSLFTSYDSLKEQIRRIEQRKQSAVLHLEEELKAQQEFVDNCAQIGQNMTAILYSNSPTSELILAPIPLSDLQISLRRKTNRIKPKLGQIAKEIINDEQTKKHKEMFKLFHTDPARFRQKYIAGSIG</sequence>
<comment type="caution">
    <text evidence="1">The sequence shown here is derived from an EMBL/GenBank/DDBJ whole genome shotgun (WGS) entry which is preliminary data.</text>
</comment>
<dbReference type="EMBL" id="CAJVPS010003068">
    <property type="protein sequence ID" value="CAG8581896.1"/>
    <property type="molecule type" value="Genomic_DNA"/>
</dbReference>
<accession>A0A9N9C043</accession>
<name>A0A9N9C043_9GLOM</name>
<evidence type="ECO:0000313" key="2">
    <source>
        <dbReference type="Proteomes" id="UP000789508"/>
    </source>
</evidence>
<protein>
    <submittedName>
        <fullName evidence="1">152_t:CDS:1</fullName>
    </submittedName>
</protein>
<proteinExistence type="predicted"/>
<dbReference type="AlphaFoldDB" id="A0A9N9C043"/>